<feature type="transmembrane region" description="Helical" evidence="7">
    <location>
        <begin position="72"/>
        <end position="93"/>
    </location>
</feature>
<protein>
    <submittedName>
        <fullName evidence="9">Carbohydrate ABC transporter membrane protein 1, CUT1 family</fullName>
    </submittedName>
    <submittedName>
        <fullName evidence="10">Sugar ABC transporter permease</fullName>
    </submittedName>
</protein>
<dbReference type="Pfam" id="PF00528">
    <property type="entry name" value="BPD_transp_1"/>
    <property type="match status" value="1"/>
</dbReference>
<dbReference type="EMBL" id="DF967975">
    <property type="protein sequence ID" value="GAP19691.1"/>
    <property type="molecule type" value="Genomic_DNA"/>
</dbReference>
<dbReference type="CDD" id="cd06261">
    <property type="entry name" value="TM_PBP2"/>
    <property type="match status" value="1"/>
</dbReference>
<evidence type="ECO:0000256" key="3">
    <source>
        <dbReference type="ARBA" id="ARBA00022475"/>
    </source>
</evidence>
<dbReference type="OrthoDB" id="9786413at2"/>
<dbReference type="SUPFAM" id="SSF161098">
    <property type="entry name" value="MetI-like"/>
    <property type="match status" value="1"/>
</dbReference>
<dbReference type="Proteomes" id="UP000050501">
    <property type="component" value="Unassembled WGS sequence"/>
</dbReference>
<comment type="subcellular location">
    <subcellularLocation>
        <location evidence="1 7">Cell membrane</location>
        <topology evidence="1 7">Multi-pass membrane protein</topology>
    </subcellularLocation>
</comment>
<dbReference type="InterPro" id="IPR000515">
    <property type="entry name" value="MetI-like"/>
</dbReference>
<evidence type="ECO:0000256" key="6">
    <source>
        <dbReference type="ARBA" id="ARBA00023136"/>
    </source>
</evidence>
<feature type="domain" description="ABC transmembrane type-1" evidence="8">
    <location>
        <begin position="68"/>
        <end position="286"/>
    </location>
</feature>
<evidence type="ECO:0000256" key="7">
    <source>
        <dbReference type="RuleBase" id="RU363032"/>
    </source>
</evidence>
<keyword evidence="4 7" id="KW-0812">Transmembrane</keyword>
<dbReference type="InterPro" id="IPR035906">
    <property type="entry name" value="MetI-like_sf"/>
</dbReference>
<dbReference type="PROSITE" id="PS50928">
    <property type="entry name" value="ABC_TM1"/>
    <property type="match status" value="1"/>
</dbReference>
<evidence type="ECO:0000256" key="4">
    <source>
        <dbReference type="ARBA" id="ARBA00022692"/>
    </source>
</evidence>
<accession>A0A0M8JQC7</accession>
<reference evidence="9" key="1">
    <citation type="journal article" date="2015" name="Genome Announc.">
        <title>Draft Genome Sequences of Anaerolinea thermolimosa IMO-1, Bellilinea caldifistulae GOMI-1, Leptolinea tardivitalis YMTK-2, Levilinea saccharolytica KIBI-1, Longilinea arvoryzae KOME-1, Previously Described as Members of the Class Anaerolineae (Chloroflexi).</title>
        <authorList>
            <person name="Matsuura N."/>
            <person name="Tourlousse M.D."/>
            <person name="Ohashi A."/>
            <person name="Hugenholtz P."/>
            <person name="Sekiguchi Y."/>
        </authorList>
    </citation>
    <scope>NUCLEOTIDE SEQUENCE</scope>
    <source>
        <strain evidence="9">KIBI-1</strain>
    </source>
</reference>
<evidence type="ECO:0000256" key="1">
    <source>
        <dbReference type="ARBA" id="ARBA00004651"/>
    </source>
</evidence>
<dbReference type="InterPro" id="IPR051393">
    <property type="entry name" value="ABC_transporter_permease"/>
</dbReference>
<dbReference type="STRING" id="229921.ADN01_04725"/>
<evidence type="ECO:0000256" key="2">
    <source>
        <dbReference type="ARBA" id="ARBA00022448"/>
    </source>
</evidence>
<name>A0A0M8JQC7_9CHLR</name>
<keyword evidence="6 7" id="KW-0472">Membrane</keyword>
<feature type="transmembrane region" description="Helical" evidence="7">
    <location>
        <begin position="105"/>
        <end position="125"/>
    </location>
</feature>
<evidence type="ECO:0000313" key="11">
    <source>
        <dbReference type="Proteomes" id="UP000050501"/>
    </source>
</evidence>
<keyword evidence="11" id="KW-1185">Reference proteome</keyword>
<feature type="transmembrane region" description="Helical" evidence="7">
    <location>
        <begin position="158"/>
        <end position="182"/>
    </location>
</feature>
<evidence type="ECO:0000313" key="10">
    <source>
        <dbReference type="EMBL" id="KPL87461.1"/>
    </source>
</evidence>
<dbReference type="GO" id="GO:0055085">
    <property type="term" value="P:transmembrane transport"/>
    <property type="evidence" value="ECO:0007669"/>
    <property type="project" value="InterPro"/>
</dbReference>
<dbReference type="RefSeq" id="WP_062419944.1">
    <property type="nucleotide sequence ID" value="NZ_BBXZ01000188.1"/>
</dbReference>
<dbReference type="Gene3D" id="1.10.3720.10">
    <property type="entry name" value="MetI-like"/>
    <property type="match status" value="1"/>
</dbReference>
<evidence type="ECO:0000259" key="8">
    <source>
        <dbReference type="PROSITE" id="PS50928"/>
    </source>
</evidence>
<keyword evidence="2 7" id="KW-0813">Transport</keyword>
<organism evidence="9">
    <name type="scientific">Levilinea saccharolytica</name>
    <dbReference type="NCBI Taxonomy" id="229921"/>
    <lineage>
        <taxon>Bacteria</taxon>
        <taxon>Bacillati</taxon>
        <taxon>Chloroflexota</taxon>
        <taxon>Anaerolineae</taxon>
        <taxon>Anaerolineales</taxon>
        <taxon>Anaerolineaceae</taxon>
        <taxon>Levilinea</taxon>
    </lineage>
</organism>
<dbReference type="GO" id="GO:0005886">
    <property type="term" value="C:plasma membrane"/>
    <property type="evidence" value="ECO:0007669"/>
    <property type="project" value="UniProtKB-SubCell"/>
</dbReference>
<sequence length="295" mass="32846">MRIKKDTLYSFLLVLPSLAAVAIFVYGFIGWTLRVSLSQWTGLLPDYTWVGLQNFVNLFQDPRFFIDIRNTVIFTLVFISGSLIIGMGTAVLLDQNIRAEGFFRSVYLFPMAISFIVTGVVWRWLMNPAMGSRMSGLNLLFSSLGLDFLVNQWHTTPVWGIAAIALPAVWQMSGYTMALYLAGLRAIPDELREAARVDGASEVQIFSNIVFPLLRPVTLSAMVILGHISLKVFDLIVAVAGKQIPLDVPAIYMWQTTFDGYFFGRGAAIGIFLLISVAVLIVPYLVFSLRGEVEL</sequence>
<evidence type="ECO:0000313" key="9">
    <source>
        <dbReference type="EMBL" id="GAP19691.1"/>
    </source>
</evidence>
<feature type="transmembrane region" description="Helical" evidence="7">
    <location>
        <begin position="7"/>
        <end position="29"/>
    </location>
</feature>
<dbReference type="AlphaFoldDB" id="A0A0M8JQC7"/>
<proteinExistence type="inferred from homology"/>
<keyword evidence="5 7" id="KW-1133">Transmembrane helix</keyword>
<keyword evidence="3" id="KW-1003">Cell membrane</keyword>
<dbReference type="PANTHER" id="PTHR30193:SF42">
    <property type="entry name" value="ABC TRANSPORTER PERMEASE PROTEIN"/>
    <property type="match status" value="1"/>
</dbReference>
<feature type="transmembrane region" description="Helical" evidence="7">
    <location>
        <begin position="261"/>
        <end position="287"/>
    </location>
</feature>
<gene>
    <name evidence="10" type="ORF">ADN01_04725</name>
    <name evidence="9" type="ORF">LSAC_03602</name>
</gene>
<reference evidence="10 11" key="2">
    <citation type="submission" date="2015-07" db="EMBL/GenBank/DDBJ databases">
        <title>Genome sequence of Levilinea saccharolytica DSM 16555.</title>
        <authorList>
            <person name="Hemp J."/>
            <person name="Ward L.M."/>
            <person name="Pace L.A."/>
            <person name="Fischer W.W."/>
        </authorList>
    </citation>
    <scope>NUCLEOTIDE SEQUENCE [LARGE SCALE GENOMIC DNA]</scope>
    <source>
        <strain evidence="10 11">KIBI-1</strain>
    </source>
</reference>
<comment type="similarity">
    <text evidence="7">Belongs to the binding-protein-dependent transport system permease family.</text>
</comment>
<evidence type="ECO:0000256" key="5">
    <source>
        <dbReference type="ARBA" id="ARBA00022989"/>
    </source>
</evidence>
<dbReference type="PANTHER" id="PTHR30193">
    <property type="entry name" value="ABC TRANSPORTER PERMEASE PROTEIN"/>
    <property type="match status" value="1"/>
</dbReference>
<dbReference type="EMBL" id="LGCM01000019">
    <property type="protein sequence ID" value="KPL87461.1"/>
    <property type="molecule type" value="Genomic_DNA"/>
</dbReference>